<proteinExistence type="predicted"/>
<evidence type="ECO:0000313" key="1">
    <source>
        <dbReference type="EMBL" id="MBP2326629.1"/>
    </source>
</evidence>
<sequence length="40" mass="4413">MRAARRCAGIDQAMEINSCRMQYPYQGMAPGSSGDHNKLP</sequence>
<dbReference type="Proteomes" id="UP001519332">
    <property type="component" value="Unassembled WGS sequence"/>
</dbReference>
<dbReference type="EMBL" id="JAGINW010000001">
    <property type="protein sequence ID" value="MBP2326629.1"/>
    <property type="molecule type" value="Genomic_DNA"/>
</dbReference>
<reference evidence="1 2" key="1">
    <citation type="submission" date="2021-03" db="EMBL/GenBank/DDBJ databases">
        <title>Sequencing the genomes of 1000 actinobacteria strains.</title>
        <authorList>
            <person name="Klenk H.-P."/>
        </authorList>
    </citation>
    <scope>NUCLEOTIDE SEQUENCE [LARGE SCALE GENOMIC DNA]</scope>
    <source>
        <strain evidence="1 2">DSM 46670</strain>
    </source>
</reference>
<gene>
    <name evidence="1" type="ORF">JOF56_007014</name>
</gene>
<evidence type="ECO:0000313" key="2">
    <source>
        <dbReference type="Proteomes" id="UP001519332"/>
    </source>
</evidence>
<keyword evidence="2" id="KW-1185">Reference proteome</keyword>
<organism evidence="1 2">
    <name type="scientific">Kibdelosporangium banguiense</name>
    <dbReference type="NCBI Taxonomy" id="1365924"/>
    <lineage>
        <taxon>Bacteria</taxon>
        <taxon>Bacillati</taxon>
        <taxon>Actinomycetota</taxon>
        <taxon>Actinomycetes</taxon>
        <taxon>Pseudonocardiales</taxon>
        <taxon>Pseudonocardiaceae</taxon>
        <taxon>Kibdelosporangium</taxon>
    </lineage>
</organism>
<name>A0ABS4TQD7_9PSEU</name>
<comment type="caution">
    <text evidence="1">The sequence shown here is derived from an EMBL/GenBank/DDBJ whole genome shotgun (WGS) entry which is preliminary data.</text>
</comment>
<dbReference type="RefSeq" id="WP_281065532.1">
    <property type="nucleotide sequence ID" value="NZ_JAGINW010000001.1"/>
</dbReference>
<dbReference type="Gene3D" id="2.115.10.20">
    <property type="entry name" value="Glycosyl hydrolase domain, family 43"/>
    <property type="match status" value="1"/>
</dbReference>
<protein>
    <submittedName>
        <fullName evidence="1">Uncharacterized protein</fullName>
    </submittedName>
</protein>
<accession>A0ABS4TQD7</accession>
<dbReference type="InterPro" id="IPR023296">
    <property type="entry name" value="Glyco_hydro_beta-prop_sf"/>
</dbReference>